<dbReference type="Proteomes" id="UP001446871">
    <property type="component" value="Unassembled WGS sequence"/>
</dbReference>
<organism evidence="2 3">
    <name type="scientific">Apiospora saccharicola</name>
    <dbReference type="NCBI Taxonomy" id="335842"/>
    <lineage>
        <taxon>Eukaryota</taxon>
        <taxon>Fungi</taxon>
        <taxon>Dikarya</taxon>
        <taxon>Ascomycota</taxon>
        <taxon>Pezizomycotina</taxon>
        <taxon>Sordariomycetes</taxon>
        <taxon>Xylariomycetidae</taxon>
        <taxon>Amphisphaeriales</taxon>
        <taxon>Apiosporaceae</taxon>
        <taxon>Apiospora</taxon>
    </lineage>
</organism>
<dbReference type="EMBL" id="JAQQWM010000009">
    <property type="protein sequence ID" value="KAK8045772.1"/>
    <property type="molecule type" value="Genomic_DNA"/>
</dbReference>
<evidence type="ECO:0000313" key="2">
    <source>
        <dbReference type="EMBL" id="KAK8045772.1"/>
    </source>
</evidence>
<comment type="caution">
    <text evidence="2">The sequence shown here is derived from an EMBL/GenBank/DDBJ whole genome shotgun (WGS) entry which is preliminary data.</text>
</comment>
<gene>
    <name evidence="2" type="ORF">PG996_013836</name>
</gene>
<reference evidence="2 3" key="1">
    <citation type="submission" date="2023-01" db="EMBL/GenBank/DDBJ databases">
        <title>Analysis of 21 Apiospora genomes using comparative genomics revels a genus with tremendous synthesis potential of carbohydrate active enzymes and secondary metabolites.</title>
        <authorList>
            <person name="Sorensen T."/>
        </authorList>
    </citation>
    <scope>NUCLEOTIDE SEQUENCE [LARGE SCALE GENOMIC DNA]</scope>
    <source>
        <strain evidence="2 3">CBS 83171</strain>
    </source>
</reference>
<feature type="compositionally biased region" description="Basic and acidic residues" evidence="1">
    <location>
        <begin position="53"/>
        <end position="64"/>
    </location>
</feature>
<protein>
    <submittedName>
        <fullName evidence="2">Uncharacterized protein</fullName>
    </submittedName>
</protein>
<evidence type="ECO:0000256" key="1">
    <source>
        <dbReference type="SAM" id="MobiDB-lite"/>
    </source>
</evidence>
<keyword evidence="3" id="KW-1185">Reference proteome</keyword>
<sequence>MSRFLNFFKRPECLGPRPTLSRAQNARDLAALGGQLAFVYAPVMFFTSSKQPNKHDPPIDKSASRDTPLL</sequence>
<name>A0ABR1TH96_9PEZI</name>
<evidence type="ECO:0000313" key="3">
    <source>
        <dbReference type="Proteomes" id="UP001446871"/>
    </source>
</evidence>
<proteinExistence type="predicted"/>
<accession>A0ABR1TH96</accession>
<feature type="region of interest" description="Disordered" evidence="1">
    <location>
        <begin position="48"/>
        <end position="70"/>
    </location>
</feature>